<dbReference type="HOGENOM" id="CLU_030046_1_0_1"/>
<dbReference type="Proteomes" id="UP000030104">
    <property type="component" value="Unassembled WGS sequence"/>
</dbReference>
<dbReference type="STRING" id="40296.A0A0A2KGA9"/>
<keyword evidence="2" id="KW-1185">Reference proteome</keyword>
<reference evidence="1 2" key="1">
    <citation type="journal article" date="2015" name="Mol. Plant Microbe Interact.">
        <title>Genome, transcriptome, and functional analyses of Penicillium expansum provide new insights into secondary metabolism and pathogenicity.</title>
        <authorList>
            <person name="Ballester A.R."/>
            <person name="Marcet-Houben M."/>
            <person name="Levin E."/>
            <person name="Sela N."/>
            <person name="Selma-Lazaro C."/>
            <person name="Carmona L."/>
            <person name="Wisniewski M."/>
            <person name="Droby S."/>
            <person name="Gonzalez-Candelas L."/>
            <person name="Gabaldon T."/>
        </authorList>
    </citation>
    <scope>NUCLEOTIDE SEQUENCE [LARGE SCALE GENOMIC DNA]</scope>
    <source>
        <strain evidence="1 2">PHI-1</strain>
    </source>
</reference>
<dbReference type="OrthoDB" id="5393654at2759"/>
<dbReference type="AlphaFoldDB" id="A0A0A2KGA9"/>
<evidence type="ECO:0000313" key="2">
    <source>
        <dbReference type="Proteomes" id="UP000030104"/>
    </source>
</evidence>
<gene>
    <name evidence="1" type="ORF">PITC_021370</name>
</gene>
<evidence type="ECO:0000313" key="1">
    <source>
        <dbReference type="EMBL" id="KGO65936.1"/>
    </source>
</evidence>
<protein>
    <recommendedName>
        <fullName evidence="3">Geranylgeranyl pyrophosphate synthetase</fullName>
    </recommendedName>
</protein>
<organism evidence="1 2">
    <name type="scientific">Penicillium italicum</name>
    <name type="common">Blue mold</name>
    <dbReference type="NCBI Taxonomy" id="40296"/>
    <lineage>
        <taxon>Eukaryota</taxon>
        <taxon>Fungi</taxon>
        <taxon>Dikarya</taxon>
        <taxon>Ascomycota</taxon>
        <taxon>Pezizomycotina</taxon>
        <taxon>Eurotiomycetes</taxon>
        <taxon>Eurotiomycetidae</taxon>
        <taxon>Eurotiales</taxon>
        <taxon>Aspergillaceae</taxon>
        <taxon>Penicillium</taxon>
    </lineage>
</organism>
<name>A0A0A2KGA9_PENIT</name>
<dbReference type="PhylomeDB" id="A0A0A2KGA9"/>
<sequence>MASSRVAEIFQGDFDDIEATSVSISDVKHLSSYNWIKSRSPTIAVPGTPACWSPPRGPQQVKMDSGVYYIAENAVRHPKSPFEPLFRSLYLENPSFDIRSVDVVSDRNAIRQLLSFINPGLEKSQRFTIHVELVKNTVILCRVGKPKLQYINPGKPSGFGHNFERRYTVDRIKGSSSHHRIISYNFGGLNFLIRHETDGYVASNTAGSSTTIDPSTYDGLSSKLKSVSLSRPKASFHTTPTGSGLFIRKDGEAVPLSSTLEIKTRAIKRALSIKEVTPQLWISQTPKLVRAYHTEGNFQPPKVEEVAAAVKSWEDLHQVDLRKLAALIHKIIEVTKGCGGTATIERQGRSKKLTIDKANRDKMLPVDLYSKWDAEETELEPEKS</sequence>
<evidence type="ECO:0008006" key="3">
    <source>
        <dbReference type="Google" id="ProtNLM"/>
    </source>
</evidence>
<comment type="caution">
    <text evidence="1">The sequence shown here is derived from an EMBL/GenBank/DDBJ whole genome shotgun (WGS) entry which is preliminary data.</text>
</comment>
<dbReference type="PANTHER" id="PTHR35179:SF2">
    <property type="entry name" value="START DOMAIN-CONTAINING PROTEIN"/>
    <property type="match status" value="1"/>
</dbReference>
<accession>A0A0A2KGA9</accession>
<dbReference type="EMBL" id="JQGA01001456">
    <property type="protein sequence ID" value="KGO65936.1"/>
    <property type="molecule type" value="Genomic_DNA"/>
</dbReference>
<dbReference type="PANTHER" id="PTHR35179">
    <property type="entry name" value="PROTEIN CBG02620"/>
    <property type="match status" value="1"/>
</dbReference>
<dbReference type="OMA" id="IVSVMKM"/>
<proteinExistence type="predicted"/>